<evidence type="ECO:0008006" key="4">
    <source>
        <dbReference type="Google" id="ProtNLM"/>
    </source>
</evidence>
<evidence type="ECO:0000313" key="3">
    <source>
        <dbReference type="Proteomes" id="UP001596303"/>
    </source>
</evidence>
<evidence type="ECO:0000313" key="2">
    <source>
        <dbReference type="EMBL" id="MFC6197052.1"/>
    </source>
</evidence>
<protein>
    <recommendedName>
        <fullName evidence="4">Secreted protein</fullName>
    </recommendedName>
</protein>
<gene>
    <name evidence="2" type="ORF">ACFQDM_03140</name>
</gene>
<dbReference type="Proteomes" id="UP001596303">
    <property type="component" value="Unassembled WGS sequence"/>
</dbReference>
<keyword evidence="3" id="KW-1185">Reference proteome</keyword>
<comment type="caution">
    <text evidence="2">The sequence shown here is derived from an EMBL/GenBank/DDBJ whole genome shotgun (WGS) entry which is preliminary data.</text>
</comment>
<sequence>MFKQHCTILASVFLLAACSTPETSPPELPAPSGTPQTSERPVGLTERPDSFMSEGQEESWDAIDHEACAENGGIVQMAGMLGYYRCTLIFDDAGKACSDTDDCMGKCLAEDMAMSPEETETEAVGKCAQTDSPFGCYSQIVDGKQTPTICVD</sequence>
<name>A0ABW1S5Y4_9PROT</name>
<dbReference type="RefSeq" id="WP_377375325.1">
    <property type="nucleotide sequence ID" value="NZ_JBHSSW010000003.1"/>
</dbReference>
<feature type="region of interest" description="Disordered" evidence="1">
    <location>
        <begin position="23"/>
        <end position="59"/>
    </location>
</feature>
<organism evidence="2 3">
    <name type="scientific">Ponticaulis profundi</name>
    <dbReference type="NCBI Taxonomy" id="2665222"/>
    <lineage>
        <taxon>Bacteria</taxon>
        <taxon>Pseudomonadati</taxon>
        <taxon>Pseudomonadota</taxon>
        <taxon>Alphaproteobacteria</taxon>
        <taxon>Hyphomonadales</taxon>
        <taxon>Hyphomonadaceae</taxon>
        <taxon>Ponticaulis</taxon>
    </lineage>
</organism>
<accession>A0ABW1S5Y4</accession>
<reference evidence="3" key="1">
    <citation type="journal article" date="2019" name="Int. J. Syst. Evol. Microbiol.">
        <title>The Global Catalogue of Microorganisms (GCM) 10K type strain sequencing project: providing services to taxonomists for standard genome sequencing and annotation.</title>
        <authorList>
            <consortium name="The Broad Institute Genomics Platform"/>
            <consortium name="The Broad Institute Genome Sequencing Center for Infectious Disease"/>
            <person name="Wu L."/>
            <person name="Ma J."/>
        </authorList>
    </citation>
    <scope>NUCLEOTIDE SEQUENCE [LARGE SCALE GENOMIC DNA]</scope>
    <source>
        <strain evidence="3">CGMCC-1.15741</strain>
    </source>
</reference>
<dbReference type="EMBL" id="JBHSSW010000003">
    <property type="protein sequence ID" value="MFC6197052.1"/>
    <property type="molecule type" value="Genomic_DNA"/>
</dbReference>
<proteinExistence type="predicted"/>
<dbReference type="PROSITE" id="PS51257">
    <property type="entry name" value="PROKAR_LIPOPROTEIN"/>
    <property type="match status" value="1"/>
</dbReference>
<evidence type="ECO:0000256" key="1">
    <source>
        <dbReference type="SAM" id="MobiDB-lite"/>
    </source>
</evidence>